<keyword evidence="4 7" id="KW-0812">Transmembrane</keyword>
<evidence type="ECO:0000256" key="7">
    <source>
        <dbReference type="SAM" id="Phobius"/>
    </source>
</evidence>
<dbReference type="SUPFAM" id="SSF103473">
    <property type="entry name" value="MFS general substrate transporter"/>
    <property type="match status" value="1"/>
</dbReference>
<keyword evidence="2" id="KW-0813">Transport</keyword>
<gene>
    <name evidence="8" type="ORF">QWY28_21570</name>
</gene>
<dbReference type="PANTHER" id="PTHR23517">
    <property type="entry name" value="RESISTANCE PROTEIN MDTM, PUTATIVE-RELATED-RELATED"/>
    <property type="match status" value="1"/>
</dbReference>
<accession>A0ABT8FLM4</accession>
<feature type="transmembrane region" description="Helical" evidence="7">
    <location>
        <begin position="297"/>
        <end position="324"/>
    </location>
</feature>
<dbReference type="RefSeq" id="WP_300954928.1">
    <property type="nucleotide sequence ID" value="NZ_JAUHJQ010000016.1"/>
</dbReference>
<comment type="subcellular location">
    <subcellularLocation>
        <location evidence="1">Cell membrane</location>
        <topology evidence="1">Multi-pass membrane protein</topology>
    </subcellularLocation>
</comment>
<evidence type="ECO:0000256" key="4">
    <source>
        <dbReference type="ARBA" id="ARBA00022692"/>
    </source>
</evidence>
<feature type="transmembrane region" description="Helical" evidence="7">
    <location>
        <begin position="167"/>
        <end position="186"/>
    </location>
</feature>
<evidence type="ECO:0000256" key="6">
    <source>
        <dbReference type="ARBA" id="ARBA00023136"/>
    </source>
</evidence>
<keyword evidence="3" id="KW-1003">Cell membrane</keyword>
<proteinExistence type="predicted"/>
<sequence length="428" mass="43138">MLKRTLLPADPVARALSLATMAGSLSTGLFYSVSALYFTTVIGLSATTVGTGLTIAGAAGVAGSYVGGRLADRFGPDRVQQVSTVVQAVALLAYVAADDVASFVLIACVAVASRAVQGTAKQTLLARWFTGPDRVEVRARLRVVTNVFIGLGTVLAALALLVGTATAYRTTMVVVGVVALAAAVPLGGLRARVSGLADALRPLRGRHAAPDVPHGRSPLRDRTYLTSTALTSVMALQFGLQNVGVPLWVAHHTEAPDVMVSVLLLTNTVLVAAVQVRASRGTHEVLTAGRAVRRAGLLLAVACLVLAASGSVGVVAAIVLLLVAEVASTAGEILSEAGTWGLAFELADPRNAGAYQGVSQMGYSVAGMVAPLVVTATAIEHGTVGWVVLGAVFATAGALVAVVAARASRAPVAVPAPAGAPGAVEAGV</sequence>
<dbReference type="Proteomes" id="UP001168620">
    <property type="component" value="Unassembled WGS sequence"/>
</dbReference>
<evidence type="ECO:0000256" key="3">
    <source>
        <dbReference type="ARBA" id="ARBA00022475"/>
    </source>
</evidence>
<evidence type="ECO:0000256" key="5">
    <source>
        <dbReference type="ARBA" id="ARBA00022989"/>
    </source>
</evidence>
<keyword evidence="5 7" id="KW-1133">Transmembrane helix</keyword>
<evidence type="ECO:0000256" key="2">
    <source>
        <dbReference type="ARBA" id="ARBA00022448"/>
    </source>
</evidence>
<dbReference type="InterPro" id="IPR036259">
    <property type="entry name" value="MFS_trans_sf"/>
</dbReference>
<feature type="transmembrane region" description="Helical" evidence="7">
    <location>
        <begin position="384"/>
        <end position="405"/>
    </location>
</feature>
<keyword evidence="9" id="KW-1185">Reference proteome</keyword>
<dbReference type="EMBL" id="JAUHJQ010000016">
    <property type="protein sequence ID" value="MDN4175568.1"/>
    <property type="molecule type" value="Genomic_DNA"/>
</dbReference>
<dbReference type="InterPro" id="IPR011701">
    <property type="entry name" value="MFS"/>
</dbReference>
<protein>
    <submittedName>
        <fullName evidence="8">MFS transporter</fullName>
    </submittedName>
</protein>
<reference evidence="8" key="1">
    <citation type="submission" date="2023-06" db="EMBL/GenBank/DDBJ databases">
        <title>Draft genome sequence of Nocardioides sp. SOB77.</title>
        <authorList>
            <person name="Zhang G."/>
        </authorList>
    </citation>
    <scope>NUCLEOTIDE SEQUENCE</scope>
    <source>
        <strain evidence="8">SOB77</strain>
    </source>
</reference>
<evidence type="ECO:0000313" key="8">
    <source>
        <dbReference type="EMBL" id="MDN4175568.1"/>
    </source>
</evidence>
<feature type="transmembrane region" description="Helical" evidence="7">
    <location>
        <begin position="12"/>
        <end position="31"/>
    </location>
</feature>
<organism evidence="8 9">
    <name type="scientific">Nocardioides oceani</name>
    <dbReference type="NCBI Taxonomy" id="3058369"/>
    <lineage>
        <taxon>Bacteria</taxon>
        <taxon>Bacillati</taxon>
        <taxon>Actinomycetota</taxon>
        <taxon>Actinomycetes</taxon>
        <taxon>Propionibacteriales</taxon>
        <taxon>Nocardioidaceae</taxon>
        <taxon>Nocardioides</taxon>
    </lineage>
</organism>
<dbReference type="PANTHER" id="PTHR23517:SF2">
    <property type="entry name" value="MULTIDRUG RESISTANCE PROTEIN MDTH"/>
    <property type="match status" value="1"/>
</dbReference>
<dbReference type="InterPro" id="IPR050171">
    <property type="entry name" value="MFS_Transporters"/>
</dbReference>
<feature type="transmembrane region" description="Helical" evidence="7">
    <location>
        <begin position="141"/>
        <end position="161"/>
    </location>
</feature>
<dbReference type="Pfam" id="PF07690">
    <property type="entry name" value="MFS_1"/>
    <property type="match status" value="1"/>
</dbReference>
<dbReference type="Gene3D" id="1.20.1250.20">
    <property type="entry name" value="MFS general substrate transporter like domains"/>
    <property type="match status" value="1"/>
</dbReference>
<evidence type="ECO:0000313" key="9">
    <source>
        <dbReference type="Proteomes" id="UP001168620"/>
    </source>
</evidence>
<name>A0ABT8FLM4_9ACTN</name>
<evidence type="ECO:0000256" key="1">
    <source>
        <dbReference type="ARBA" id="ARBA00004651"/>
    </source>
</evidence>
<keyword evidence="6 7" id="KW-0472">Membrane</keyword>
<comment type="caution">
    <text evidence="8">The sequence shown here is derived from an EMBL/GenBank/DDBJ whole genome shotgun (WGS) entry which is preliminary data.</text>
</comment>
<feature type="transmembrane region" description="Helical" evidence="7">
    <location>
        <begin position="37"/>
        <end position="67"/>
    </location>
</feature>